<evidence type="ECO:0000256" key="1">
    <source>
        <dbReference type="SAM" id="Coils"/>
    </source>
</evidence>
<feature type="coiled-coil region" evidence="1">
    <location>
        <begin position="69"/>
        <end position="103"/>
    </location>
</feature>
<dbReference type="AlphaFoldDB" id="G4MTT4"/>
<gene>
    <name evidence="3" type="ORF">MGG_15571</name>
</gene>
<keyword evidence="1" id="KW-0175">Coiled coil</keyword>
<dbReference type="KEGG" id="mgr:MGG_15571"/>
<dbReference type="VEuPathDB" id="FungiDB:MGG_15571"/>
<protein>
    <submittedName>
        <fullName evidence="3">Uncharacterized protein</fullName>
    </submittedName>
</protein>
<evidence type="ECO:0000256" key="2">
    <source>
        <dbReference type="SAM" id="MobiDB-lite"/>
    </source>
</evidence>
<feature type="region of interest" description="Disordered" evidence="2">
    <location>
        <begin position="121"/>
        <end position="148"/>
    </location>
</feature>
<reference key="2">
    <citation type="submission" date="2011-05" db="EMBL/GenBank/DDBJ databases">
        <title>The Genome Sequence of Magnaporthe oryzae 70-15.</title>
        <authorList>
            <consortium name="The Broad Institute Genome Sequencing Platform"/>
            <person name="Ma L.-J."/>
            <person name="Dead R."/>
            <person name="Young S.K."/>
            <person name="Zeng Q."/>
            <person name="Gargeya S."/>
            <person name="Fitzgerald M."/>
            <person name="Haas B."/>
            <person name="Abouelleil A."/>
            <person name="Alvarado L."/>
            <person name="Arachchi H.M."/>
            <person name="Berlin A."/>
            <person name="Brown A."/>
            <person name="Chapman S.B."/>
            <person name="Chen Z."/>
            <person name="Dunbar C."/>
            <person name="Freedman E."/>
            <person name="Gearin G."/>
            <person name="Gellesch M."/>
            <person name="Goldberg J."/>
            <person name="Griggs A."/>
            <person name="Gujja S."/>
            <person name="Heiman D."/>
            <person name="Howarth C."/>
            <person name="Larson L."/>
            <person name="Lui A."/>
            <person name="MacDonald P.J.P."/>
            <person name="Mehta T."/>
            <person name="Montmayeur A."/>
            <person name="Murphy C."/>
            <person name="Neiman D."/>
            <person name="Pearson M."/>
            <person name="Priest M."/>
            <person name="Roberts A."/>
            <person name="Saif S."/>
            <person name="Shea T."/>
            <person name="Shenoy N."/>
            <person name="Sisk P."/>
            <person name="Stolte C."/>
            <person name="Sykes S."/>
            <person name="Yandava C."/>
            <person name="Wortman J."/>
            <person name="Nusbaum C."/>
            <person name="Birren B."/>
        </authorList>
    </citation>
    <scope>NUCLEOTIDE SEQUENCE</scope>
    <source>
        <strain>70-15</strain>
    </source>
</reference>
<dbReference type="Proteomes" id="UP000009058">
    <property type="component" value="Chromosome 2"/>
</dbReference>
<organism evidence="3 4">
    <name type="scientific">Pyricularia oryzae (strain 70-15 / ATCC MYA-4617 / FGSC 8958)</name>
    <name type="common">Rice blast fungus</name>
    <name type="synonym">Magnaporthe oryzae</name>
    <dbReference type="NCBI Taxonomy" id="242507"/>
    <lineage>
        <taxon>Eukaryota</taxon>
        <taxon>Fungi</taxon>
        <taxon>Dikarya</taxon>
        <taxon>Ascomycota</taxon>
        <taxon>Pezizomycotina</taxon>
        <taxon>Sordariomycetes</taxon>
        <taxon>Sordariomycetidae</taxon>
        <taxon>Magnaporthales</taxon>
        <taxon>Pyriculariaceae</taxon>
        <taxon>Pyricularia</taxon>
    </lineage>
</organism>
<sequence>MRRDTLRQALGQTRSLMMRVPAQIASTLLQLPPRDPPPTETIELCRRVPDLVGDWNTQAAALHSSEHRLEVTEEKLRRMTSLAQAERDKAASLELMVKDLENKTDDVARIQDALNLITGKRKARSHLPEERPPRRARFDEAGGNGSLR</sequence>
<keyword evidence="4" id="KW-1185">Reference proteome</keyword>
<feature type="compositionally biased region" description="Basic and acidic residues" evidence="2">
    <location>
        <begin position="126"/>
        <end position="140"/>
    </location>
</feature>
<dbReference type="RefSeq" id="XP_003713730.1">
    <property type="nucleotide sequence ID" value="XM_003713682.1"/>
</dbReference>
<dbReference type="HOGENOM" id="CLU_1759178_0_0_1"/>
<evidence type="ECO:0000313" key="4">
    <source>
        <dbReference type="Proteomes" id="UP000009058"/>
    </source>
</evidence>
<evidence type="ECO:0000313" key="3">
    <source>
        <dbReference type="EMBL" id="EHA53923.1"/>
    </source>
</evidence>
<dbReference type="InParanoid" id="G4MTT4"/>
<proteinExistence type="predicted"/>
<name>G4MTT4_PYRO7</name>
<accession>G4MTT4</accession>
<dbReference type="EMBL" id="CM001232">
    <property type="protein sequence ID" value="EHA53923.1"/>
    <property type="molecule type" value="Genomic_DNA"/>
</dbReference>
<reference evidence="3 4" key="1">
    <citation type="journal article" date="2005" name="Nature">
        <title>The genome sequence of the rice blast fungus Magnaporthe grisea.</title>
        <authorList>
            <person name="Dean R.A."/>
            <person name="Talbot N.J."/>
            <person name="Ebbole D.J."/>
            <person name="Farman M.L."/>
            <person name="Mitchell T.K."/>
            <person name="Orbach M.J."/>
            <person name="Thon M."/>
            <person name="Kulkarni R."/>
            <person name="Xu J.R."/>
            <person name="Pan H."/>
            <person name="Read N.D."/>
            <person name="Lee Y.H."/>
            <person name="Carbone I."/>
            <person name="Brown D."/>
            <person name="Oh Y.Y."/>
            <person name="Donofrio N."/>
            <person name="Jeong J.S."/>
            <person name="Soanes D.M."/>
            <person name="Djonovic S."/>
            <person name="Kolomiets E."/>
            <person name="Rehmeyer C."/>
            <person name="Li W."/>
            <person name="Harding M."/>
            <person name="Kim S."/>
            <person name="Lebrun M.H."/>
            <person name="Bohnert H."/>
            <person name="Coughlan S."/>
            <person name="Butler J."/>
            <person name="Calvo S."/>
            <person name="Ma L.J."/>
            <person name="Nicol R."/>
            <person name="Purcell S."/>
            <person name="Nusbaum C."/>
            <person name="Galagan J.E."/>
            <person name="Birren B.W."/>
        </authorList>
    </citation>
    <scope>NUCLEOTIDE SEQUENCE [LARGE SCALE GENOMIC DNA]</scope>
    <source>
        <strain evidence="4">70-15 / ATCC MYA-4617 / FGSC 8958</strain>
    </source>
</reference>
<dbReference type="GeneID" id="12987188"/>